<feature type="region of interest" description="Disordered" evidence="5">
    <location>
        <begin position="199"/>
        <end position="264"/>
    </location>
</feature>
<gene>
    <name evidence="8" type="primary">Selp_0</name>
    <name evidence="8" type="ORF">GTO92_0007214</name>
</gene>
<dbReference type="EMBL" id="JAAWVN010003750">
    <property type="protein sequence ID" value="MBN3289605.1"/>
    <property type="molecule type" value="Genomic_DNA"/>
</dbReference>
<feature type="domain" description="Sushi" evidence="7">
    <location>
        <begin position="459"/>
        <end position="523"/>
    </location>
</feature>
<feature type="compositionally biased region" description="Basic and acidic residues" evidence="5">
    <location>
        <begin position="211"/>
        <end position="235"/>
    </location>
</feature>
<evidence type="ECO:0000259" key="7">
    <source>
        <dbReference type="PROSITE" id="PS50923"/>
    </source>
</evidence>
<keyword evidence="3 4" id="KW-1015">Disulfide bond</keyword>
<keyword evidence="1 6" id="KW-0732">Signal</keyword>
<dbReference type="InterPro" id="IPR035976">
    <property type="entry name" value="Sushi/SCR/CCP_sf"/>
</dbReference>
<feature type="compositionally biased region" description="Polar residues" evidence="5">
    <location>
        <begin position="240"/>
        <end position="264"/>
    </location>
</feature>
<feature type="signal peptide" evidence="6">
    <location>
        <begin position="1"/>
        <end position="25"/>
    </location>
</feature>
<accession>A0ABS2YTQ3</accession>
<dbReference type="InterPro" id="IPR000436">
    <property type="entry name" value="Sushi_SCR_CCP_dom"/>
</dbReference>
<evidence type="ECO:0000256" key="1">
    <source>
        <dbReference type="ARBA" id="ARBA00022729"/>
    </source>
</evidence>
<evidence type="ECO:0000256" key="5">
    <source>
        <dbReference type="SAM" id="MobiDB-lite"/>
    </source>
</evidence>
<name>A0ABS2YTQ3_POLSE</name>
<dbReference type="PROSITE" id="PS50923">
    <property type="entry name" value="SUSHI"/>
    <property type="match status" value="2"/>
</dbReference>
<evidence type="ECO:0000256" key="3">
    <source>
        <dbReference type="ARBA" id="ARBA00023157"/>
    </source>
</evidence>
<keyword evidence="4" id="KW-0768">Sushi</keyword>
<dbReference type="Gene3D" id="2.10.70.10">
    <property type="entry name" value="Complement Module, domain 1"/>
    <property type="match status" value="3"/>
</dbReference>
<dbReference type="SMART" id="SM00032">
    <property type="entry name" value="CCP"/>
    <property type="match status" value="3"/>
</dbReference>
<dbReference type="InterPro" id="IPR051277">
    <property type="entry name" value="SEZ6_CSMD_C4BPB_Regulators"/>
</dbReference>
<feature type="non-terminal residue" evidence="8">
    <location>
        <position position="1"/>
    </location>
</feature>
<comment type="caution">
    <text evidence="8">The sequence shown here is derived from an EMBL/GenBank/DDBJ whole genome shotgun (WGS) entry which is preliminary data.</text>
</comment>
<feature type="domain" description="Sushi" evidence="7">
    <location>
        <begin position="75"/>
        <end position="134"/>
    </location>
</feature>
<dbReference type="CDD" id="cd00033">
    <property type="entry name" value="CCP"/>
    <property type="match status" value="3"/>
</dbReference>
<feature type="chain" id="PRO_5045913214" evidence="6">
    <location>
        <begin position="26"/>
        <end position="533"/>
    </location>
</feature>
<feature type="non-terminal residue" evidence="8">
    <location>
        <position position="533"/>
    </location>
</feature>
<keyword evidence="2" id="KW-0677">Repeat</keyword>
<dbReference type="SUPFAM" id="SSF57535">
    <property type="entry name" value="Complement control module/SCR domain"/>
    <property type="match status" value="3"/>
</dbReference>
<evidence type="ECO:0000256" key="2">
    <source>
        <dbReference type="ARBA" id="ARBA00022737"/>
    </source>
</evidence>
<evidence type="ECO:0000313" key="8">
    <source>
        <dbReference type="EMBL" id="MBN3289605.1"/>
    </source>
</evidence>
<dbReference type="PANTHER" id="PTHR45656:SF4">
    <property type="entry name" value="PROTEIN CBR-CLEC-78"/>
    <property type="match status" value="1"/>
</dbReference>
<reference evidence="8" key="1">
    <citation type="journal article" date="2021" name="Cell">
        <title>Tracing the genetic footprints of vertebrate landing in non-teleost ray-finned fishes.</title>
        <authorList>
            <person name="Bi X."/>
            <person name="Wang K."/>
            <person name="Yang L."/>
            <person name="Pan H."/>
            <person name="Jiang H."/>
            <person name="Wei Q."/>
            <person name="Fang M."/>
            <person name="Yu H."/>
            <person name="Zhu C."/>
            <person name="Cai Y."/>
            <person name="He Y."/>
            <person name="Gan X."/>
            <person name="Zeng H."/>
            <person name="Yu D."/>
            <person name="Zhu Y."/>
            <person name="Jiang H."/>
            <person name="Qiu Q."/>
            <person name="Yang H."/>
            <person name="Zhang Y.E."/>
            <person name="Wang W."/>
            <person name="Zhu M."/>
            <person name="He S."/>
            <person name="Zhang G."/>
        </authorList>
    </citation>
    <scope>NUCLEOTIDE SEQUENCE</scope>
    <source>
        <strain evidence="8">Bchr_001</strain>
    </source>
</reference>
<keyword evidence="9" id="KW-1185">Reference proteome</keyword>
<organism evidence="8 9">
    <name type="scientific">Polypterus senegalus</name>
    <name type="common">Senegal bichir</name>
    <dbReference type="NCBI Taxonomy" id="55291"/>
    <lineage>
        <taxon>Eukaryota</taxon>
        <taxon>Metazoa</taxon>
        <taxon>Chordata</taxon>
        <taxon>Craniata</taxon>
        <taxon>Vertebrata</taxon>
        <taxon>Euteleostomi</taxon>
        <taxon>Actinopterygii</taxon>
        <taxon>Polypteriformes</taxon>
        <taxon>Polypteridae</taxon>
        <taxon>Polypterus</taxon>
    </lineage>
</organism>
<evidence type="ECO:0000256" key="6">
    <source>
        <dbReference type="SAM" id="SignalP"/>
    </source>
</evidence>
<dbReference type="PANTHER" id="PTHR45656">
    <property type="entry name" value="PROTEIN CBR-CLEC-78"/>
    <property type="match status" value="1"/>
</dbReference>
<protein>
    <submittedName>
        <fullName evidence="8">LYAM3 protein</fullName>
    </submittedName>
</protein>
<dbReference type="Proteomes" id="UP001166052">
    <property type="component" value="Unassembled WGS sequence"/>
</dbReference>
<feature type="disulfide bond" evidence="4">
    <location>
        <begin position="77"/>
        <end position="120"/>
    </location>
</feature>
<evidence type="ECO:0000256" key="4">
    <source>
        <dbReference type="PROSITE-ProRule" id="PRU00302"/>
    </source>
</evidence>
<dbReference type="Pfam" id="PF00084">
    <property type="entry name" value="Sushi"/>
    <property type="match status" value="3"/>
</dbReference>
<proteinExistence type="predicted"/>
<evidence type="ECO:0000313" key="9">
    <source>
        <dbReference type="Proteomes" id="UP001166052"/>
    </source>
</evidence>
<sequence length="533" mass="59057">MSLLQVVFCTLLISGVLVNYGLVNGGCPAIKHVPNGRMFFRYGGLYAIFTCNHGFKVHGYHTSSCVAGRWTRAPPICVAAGCTDIGSILHGSRTLNHDSSLIFFACDKGYRLSGPSLLYCNGPTWNGSKPVCKESDMTISEKYKHLLRSRFHPGLNTPSGWKQFLRFPFGNVANSANKDIFLKQDLIPEPISKRIQQKVIVSDPAPGGQPVRDREENPYLDKPLQSKDNKNDNHRKMQSRLLQISPQSITEFSSPTRKPDTNLSMTTTSDVLMESNIQSSETKMSSSPTHTPVMSSIDLYPKSSPTDVYSRLRSFNTAESTLSFFSSFSENKTLVTNLMEEHHHLSDTSKSGGPTALNRDHIIGTTISDQFHTAGYTNKTETNNSTPHNNFSSDDGELTFLTAPKDNQTKTIHGLTFHDTINALPGSLPGVADSPAIVQNNFVEIELQQVPLSPSRRRPVCPYPPLPAHGTFYFHTMADASPEQYKYYIQYSCYTGHKLTDGDVYSFCLPNGTWSGVTPTCLGLYQIILEEMA</sequence>
<comment type="caution">
    <text evidence="4">Lacks conserved residue(s) required for the propagation of feature annotation.</text>
</comment>